<dbReference type="Gene3D" id="2.60.40.10">
    <property type="entry name" value="Immunoglobulins"/>
    <property type="match status" value="2"/>
</dbReference>
<protein>
    <submittedName>
        <fullName evidence="3">PKD domain-containing protein</fullName>
    </submittedName>
</protein>
<proteinExistence type="predicted"/>
<accession>A0ABZ0W9U1</accession>
<keyword evidence="4" id="KW-1185">Reference proteome</keyword>
<evidence type="ECO:0000259" key="2">
    <source>
        <dbReference type="PROSITE" id="PS50093"/>
    </source>
</evidence>
<evidence type="ECO:0000256" key="1">
    <source>
        <dbReference type="SAM" id="MobiDB-lite"/>
    </source>
</evidence>
<dbReference type="InterPro" id="IPR000601">
    <property type="entry name" value="PKD_dom"/>
</dbReference>
<sequence>MKKKQYMAFRLDDNVTITFLVISVIASMAFVVRYKNHTPCKEFEIKTLTNKIYTGTLIRFDADVKGYKDFEWDFGDNEASHSEVNSAVHSYDRPGEYVVTLKVDDRCMETTTIFVQQAAEVTDQSRMPHAIIPELTEVGKPTNFTDTTAGANAWEWRFGENEKVDAYIKNPVYSFRQPGWKTITLTVNGNNNAVLVKKIFVNPPRQGPAPTVTPRPGGGRKPINTKPETDPLEEQLNPEPEQPVAPPPVVKAPEISITDFKYMLYGVADKRVTAGSFARYFCDGNLNTYTNINGKPSTFNELCAKLAKLKKSGDIKSMTVTPKKNQETNCISSVSIVIRVKTGIFGLSKTPDF</sequence>
<dbReference type="SMART" id="SM00089">
    <property type="entry name" value="PKD"/>
    <property type="match status" value="2"/>
</dbReference>
<reference evidence="3 4" key="1">
    <citation type="submission" date="2023-12" db="EMBL/GenBank/DDBJ databases">
        <title>Genome sequencing and assembly of bacterial species from a model synthetic community.</title>
        <authorList>
            <person name="Hogle S.L."/>
        </authorList>
    </citation>
    <scope>NUCLEOTIDE SEQUENCE [LARGE SCALE GENOMIC DNA]</scope>
    <source>
        <strain evidence="3 4">HAMBI_3031</strain>
    </source>
</reference>
<feature type="region of interest" description="Disordered" evidence="1">
    <location>
        <begin position="204"/>
        <end position="249"/>
    </location>
</feature>
<dbReference type="Pfam" id="PF18911">
    <property type="entry name" value="PKD_4"/>
    <property type="match status" value="1"/>
</dbReference>
<dbReference type="CDD" id="cd00146">
    <property type="entry name" value="PKD"/>
    <property type="match status" value="2"/>
</dbReference>
<gene>
    <name evidence="3" type="ORF">U0035_07780</name>
</gene>
<feature type="domain" description="PKD" evidence="2">
    <location>
        <begin position="70"/>
        <end position="105"/>
    </location>
</feature>
<feature type="compositionally biased region" description="Pro residues" evidence="1">
    <location>
        <begin position="240"/>
        <end position="249"/>
    </location>
</feature>
<dbReference type="RefSeq" id="WP_114789433.1">
    <property type="nucleotide sequence ID" value="NZ_CP139960.1"/>
</dbReference>
<name>A0ABZ0W9U1_9BACT</name>
<evidence type="ECO:0000313" key="4">
    <source>
        <dbReference type="Proteomes" id="UP001325680"/>
    </source>
</evidence>
<dbReference type="PROSITE" id="PS50093">
    <property type="entry name" value="PKD"/>
    <property type="match status" value="1"/>
</dbReference>
<dbReference type="InterPro" id="IPR022409">
    <property type="entry name" value="PKD/Chitinase_dom"/>
</dbReference>
<dbReference type="InterPro" id="IPR035986">
    <property type="entry name" value="PKD_dom_sf"/>
</dbReference>
<dbReference type="SUPFAM" id="SSF49299">
    <property type="entry name" value="PKD domain"/>
    <property type="match status" value="2"/>
</dbReference>
<dbReference type="EMBL" id="CP139960">
    <property type="protein sequence ID" value="WQD40042.1"/>
    <property type="molecule type" value="Genomic_DNA"/>
</dbReference>
<evidence type="ECO:0000313" key="3">
    <source>
        <dbReference type="EMBL" id="WQD40042.1"/>
    </source>
</evidence>
<dbReference type="Proteomes" id="UP001325680">
    <property type="component" value="Chromosome"/>
</dbReference>
<dbReference type="InterPro" id="IPR013783">
    <property type="entry name" value="Ig-like_fold"/>
</dbReference>
<organism evidence="3 4">
    <name type="scientific">Niabella yanshanensis</name>
    <dbReference type="NCBI Taxonomy" id="577386"/>
    <lineage>
        <taxon>Bacteria</taxon>
        <taxon>Pseudomonadati</taxon>
        <taxon>Bacteroidota</taxon>
        <taxon>Chitinophagia</taxon>
        <taxon>Chitinophagales</taxon>
        <taxon>Chitinophagaceae</taxon>
        <taxon>Niabella</taxon>
    </lineage>
</organism>